<proteinExistence type="predicted"/>
<dbReference type="Gene3D" id="3.40.630.40">
    <property type="entry name" value="Zn-dependent exopeptidases"/>
    <property type="match status" value="1"/>
</dbReference>
<dbReference type="InterPro" id="IPR007709">
    <property type="entry name" value="N-FG_amidohydro"/>
</dbReference>
<dbReference type="Pfam" id="PF05013">
    <property type="entry name" value="FGase"/>
    <property type="match status" value="1"/>
</dbReference>
<evidence type="ECO:0000313" key="1">
    <source>
        <dbReference type="EMBL" id="SMC44194.1"/>
    </source>
</evidence>
<keyword evidence="1" id="KW-0378">Hydrolase</keyword>
<dbReference type="GO" id="GO:0016787">
    <property type="term" value="F:hydrolase activity"/>
    <property type="evidence" value="ECO:0007669"/>
    <property type="project" value="UniProtKB-KW"/>
</dbReference>
<protein>
    <submittedName>
        <fullName evidence="1">N-formylglutamate amidohydrolase</fullName>
    </submittedName>
</protein>
<keyword evidence="2" id="KW-1185">Reference proteome</keyword>
<accession>A0A1W1Z735</accession>
<organism evidence="1 2">
    <name type="scientific">Fulvimarina manganoxydans</name>
    <dbReference type="NCBI Taxonomy" id="937218"/>
    <lineage>
        <taxon>Bacteria</taxon>
        <taxon>Pseudomonadati</taxon>
        <taxon>Pseudomonadota</taxon>
        <taxon>Alphaproteobacteria</taxon>
        <taxon>Hyphomicrobiales</taxon>
        <taxon>Aurantimonadaceae</taxon>
        <taxon>Fulvimarina</taxon>
    </lineage>
</organism>
<evidence type="ECO:0000313" key="2">
    <source>
        <dbReference type="Proteomes" id="UP000192656"/>
    </source>
</evidence>
<dbReference type="STRING" id="937218.SAMN06297251_102239"/>
<dbReference type="EMBL" id="FWXR01000002">
    <property type="protein sequence ID" value="SMC44194.1"/>
    <property type="molecule type" value="Genomic_DNA"/>
</dbReference>
<dbReference type="Proteomes" id="UP000192656">
    <property type="component" value="Unassembled WGS sequence"/>
</dbReference>
<dbReference type="RefSeq" id="WP_244556778.1">
    <property type="nucleotide sequence ID" value="NZ_FWXR01000002.1"/>
</dbReference>
<dbReference type="SUPFAM" id="SSF53187">
    <property type="entry name" value="Zn-dependent exopeptidases"/>
    <property type="match status" value="1"/>
</dbReference>
<dbReference type="AlphaFoldDB" id="A0A1W1Z735"/>
<name>A0A1W1Z735_9HYPH</name>
<gene>
    <name evidence="1" type="ORF">SAMN06297251_102239</name>
</gene>
<sequence length="299" mass="32952">MATVPTVITGDGETPAFELFEPAVPTTPLVFCSPHSGRHYPRSLTDLSKLDARTIRRSEDLFVDELFGFAPEIGAPLIAANFPRAFLDVNREPYELDQAMFTGRLPDYANTGSLRVAGGLGTIPKIVAEDTEIYRARLDVEEGLERVEVFYRSFHEALGALIARTKAAFGMAILIDCHSMPSTVRALPSGRRPDVVIGDRYGTSAAARLVAMATSGFSGLGYDVMRNKPYAGGFITERYGKPSIGQHAIQIEISRSLYSDEAELRPHQGFATVRSELRQIFTQMAFDVEREYLRPLAAE</sequence>
<reference evidence="1 2" key="1">
    <citation type="submission" date="2017-04" db="EMBL/GenBank/DDBJ databases">
        <authorList>
            <person name="Afonso C.L."/>
            <person name="Miller P.J."/>
            <person name="Scott M.A."/>
            <person name="Spackman E."/>
            <person name="Goraichik I."/>
            <person name="Dimitrov K.M."/>
            <person name="Suarez D.L."/>
            <person name="Swayne D.E."/>
        </authorList>
    </citation>
    <scope>NUCLEOTIDE SEQUENCE [LARGE SCALE GENOMIC DNA]</scope>
    <source>
        <strain evidence="1 2">CGMCC 1.10972</strain>
    </source>
</reference>